<feature type="region of interest" description="Disordered" evidence="1">
    <location>
        <begin position="127"/>
        <end position="148"/>
    </location>
</feature>
<feature type="compositionally biased region" description="Polar residues" evidence="1">
    <location>
        <begin position="127"/>
        <end position="137"/>
    </location>
</feature>
<sequence length="261" mass="29077">MNQITMDENAVRTLVSTVELIAATLDTAPHSWRDHLQSIRNITAVLEFSDTHPEESRRQWQLPLVTVFQRVAYADADSGGVYDIANWCLKEAVTLLQIYPDDIELLTLIGQNWLFRAQKSLAKIHFSEQSPTSSGGSQCVPLSASEEDRQMRRNNAEAESRLHLSDYVEARGILLPAVEYLKRAADAARTQDKTTGELLSTVSHDAYLVSSIITDVQEQAAEAYMSLGNVSSARMNGQYFRQALAYLRTASELPGYALPLL</sequence>
<dbReference type="OrthoDB" id="5366687at2759"/>
<reference evidence="2" key="1">
    <citation type="journal article" date="2020" name="Stud. Mycol.">
        <title>101 Dothideomycetes genomes: a test case for predicting lifestyles and emergence of pathogens.</title>
        <authorList>
            <person name="Haridas S."/>
            <person name="Albert R."/>
            <person name="Binder M."/>
            <person name="Bloem J."/>
            <person name="Labutti K."/>
            <person name="Salamov A."/>
            <person name="Andreopoulos B."/>
            <person name="Baker S."/>
            <person name="Barry K."/>
            <person name="Bills G."/>
            <person name="Bluhm B."/>
            <person name="Cannon C."/>
            <person name="Castanera R."/>
            <person name="Culley D."/>
            <person name="Daum C."/>
            <person name="Ezra D."/>
            <person name="Gonzalez J."/>
            <person name="Henrissat B."/>
            <person name="Kuo A."/>
            <person name="Liang C."/>
            <person name="Lipzen A."/>
            <person name="Lutzoni F."/>
            <person name="Magnuson J."/>
            <person name="Mondo S."/>
            <person name="Nolan M."/>
            <person name="Ohm R."/>
            <person name="Pangilinan J."/>
            <person name="Park H.-J."/>
            <person name="Ramirez L."/>
            <person name="Alfaro M."/>
            <person name="Sun H."/>
            <person name="Tritt A."/>
            <person name="Yoshinaga Y."/>
            <person name="Zwiers L.-H."/>
            <person name="Turgeon B."/>
            <person name="Goodwin S."/>
            <person name="Spatafora J."/>
            <person name="Crous P."/>
            <person name="Grigoriev I."/>
        </authorList>
    </citation>
    <scope>NUCLEOTIDE SEQUENCE</scope>
    <source>
        <strain evidence="2">CBS 690.94</strain>
    </source>
</reference>
<keyword evidence="3" id="KW-1185">Reference proteome</keyword>
<dbReference type="AlphaFoldDB" id="A0A9P4P4T9"/>
<gene>
    <name evidence="2" type="ORF">P171DRAFT_180548</name>
</gene>
<evidence type="ECO:0000313" key="3">
    <source>
        <dbReference type="Proteomes" id="UP000799764"/>
    </source>
</evidence>
<evidence type="ECO:0000313" key="2">
    <source>
        <dbReference type="EMBL" id="KAF2437327.1"/>
    </source>
</evidence>
<comment type="caution">
    <text evidence="2">The sequence shown here is derived from an EMBL/GenBank/DDBJ whole genome shotgun (WGS) entry which is preliminary data.</text>
</comment>
<accession>A0A9P4P4T9</accession>
<proteinExistence type="predicted"/>
<evidence type="ECO:0000256" key="1">
    <source>
        <dbReference type="SAM" id="MobiDB-lite"/>
    </source>
</evidence>
<dbReference type="Proteomes" id="UP000799764">
    <property type="component" value="Unassembled WGS sequence"/>
</dbReference>
<name>A0A9P4P4T9_9PLEO</name>
<protein>
    <submittedName>
        <fullName evidence="2">Uncharacterized protein</fullName>
    </submittedName>
</protein>
<organism evidence="2 3">
    <name type="scientific">Karstenula rhodostoma CBS 690.94</name>
    <dbReference type="NCBI Taxonomy" id="1392251"/>
    <lineage>
        <taxon>Eukaryota</taxon>
        <taxon>Fungi</taxon>
        <taxon>Dikarya</taxon>
        <taxon>Ascomycota</taxon>
        <taxon>Pezizomycotina</taxon>
        <taxon>Dothideomycetes</taxon>
        <taxon>Pleosporomycetidae</taxon>
        <taxon>Pleosporales</taxon>
        <taxon>Massarineae</taxon>
        <taxon>Didymosphaeriaceae</taxon>
        <taxon>Karstenula</taxon>
    </lineage>
</organism>
<dbReference type="EMBL" id="MU001516">
    <property type="protein sequence ID" value="KAF2437327.1"/>
    <property type="molecule type" value="Genomic_DNA"/>
</dbReference>